<dbReference type="Proteomes" id="UP000604046">
    <property type="component" value="Unassembled WGS sequence"/>
</dbReference>
<reference evidence="1" key="1">
    <citation type="submission" date="2021-02" db="EMBL/GenBank/DDBJ databases">
        <authorList>
            <person name="Dougan E. K."/>
            <person name="Rhodes N."/>
            <person name="Thang M."/>
            <person name="Chan C."/>
        </authorList>
    </citation>
    <scope>NUCLEOTIDE SEQUENCE</scope>
</reference>
<accession>A0A812N9V4</accession>
<sequence>MPEFWAEEAVAPFAWTSCRLRAMALSDAPGARPSFTLPAQSWAIAAAEAGSLPIRCPVPACGSIWEEDLSPLLDGAAAAKIAAAQRLKDELQARTCSERLLSPRGVEELKRLGIRQCPRCLIFIQKQADGLLTGCDKMTCRCGPPAQCASCDGSQM</sequence>
<proteinExistence type="predicted"/>
<evidence type="ECO:0000313" key="1">
    <source>
        <dbReference type="EMBL" id="CAE7296628.1"/>
    </source>
</evidence>
<organism evidence="1 2">
    <name type="scientific">Symbiodinium natans</name>
    <dbReference type="NCBI Taxonomy" id="878477"/>
    <lineage>
        <taxon>Eukaryota</taxon>
        <taxon>Sar</taxon>
        <taxon>Alveolata</taxon>
        <taxon>Dinophyceae</taxon>
        <taxon>Suessiales</taxon>
        <taxon>Symbiodiniaceae</taxon>
        <taxon>Symbiodinium</taxon>
    </lineage>
</organism>
<evidence type="ECO:0000313" key="2">
    <source>
        <dbReference type="Proteomes" id="UP000604046"/>
    </source>
</evidence>
<dbReference type="AlphaFoldDB" id="A0A812N9V4"/>
<gene>
    <name evidence="1" type="primary">UBC6</name>
    <name evidence="1" type="ORF">SNAT2548_LOCUS15618</name>
</gene>
<keyword evidence="2" id="KW-1185">Reference proteome</keyword>
<protein>
    <submittedName>
        <fullName evidence="1">UBC6 protein</fullName>
    </submittedName>
</protein>
<dbReference type="EMBL" id="CAJNDS010002024">
    <property type="protein sequence ID" value="CAE7296628.1"/>
    <property type="molecule type" value="Genomic_DNA"/>
</dbReference>
<name>A0A812N9V4_9DINO</name>
<comment type="caution">
    <text evidence="1">The sequence shown here is derived from an EMBL/GenBank/DDBJ whole genome shotgun (WGS) entry which is preliminary data.</text>
</comment>